<feature type="non-terminal residue" evidence="1">
    <location>
        <position position="53"/>
    </location>
</feature>
<protein>
    <submittedName>
        <fullName evidence="1">Uncharacterized protein</fullName>
    </submittedName>
</protein>
<sequence>MRIMITKWAAFNLQETHLYKINIQPHYTTSTKVSHQKLNKTHIKHSTQYATAV</sequence>
<name>A0A7J7KYB2_9MAGN</name>
<proteinExistence type="predicted"/>
<accession>A0A7J7KYB2</accession>
<dbReference type="EMBL" id="JACGCM010002788">
    <property type="protein sequence ID" value="KAF6135327.1"/>
    <property type="molecule type" value="Genomic_DNA"/>
</dbReference>
<reference evidence="1 2" key="1">
    <citation type="journal article" date="2020" name="IScience">
        <title>Genome Sequencing of the Endangered Kingdonia uniflora (Circaeasteraceae, Ranunculales) Reveals Potential Mechanisms of Evolutionary Specialization.</title>
        <authorList>
            <person name="Sun Y."/>
            <person name="Deng T."/>
            <person name="Zhang A."/>
            <person name="Moore M.J."/>
            <person name="Landis J.B."/>
            <person name="Lin N."/>
            <person name="Zhang H."/>
            <person name="Zhang X."/>
            <person name="Huang J."/>
            <person name="Zhang X."/>
            <person name="Sun H."/>
            <person name="Wang H."/>
        </authorList>
    </citation>
    <scope>NUCLEOTIDE SEQUENCE [LARGE SCALE GENOMIC DNA]</scope>
    <source>
        <strain evidence="1">TB1705</strain>
        <tissue evidence="1">Leaf</tissue>
    </source>
</reference>
<dbReference type="Proteomes" id="UP000541444">
    <property type="component" value="Unassembled WGS sequence"/>
</dbReference>
<evidence type="ECO:0000313" key="2">
    <source>
        <dbReference type="Proteomes" id="UP000541444"/>
    </source>
</evidence>
<organism evidence="1 2">
    <name type="scientific">Kingdonia uniflora</name>
    <dbReference type="NCBI Taxonomy" id="39325"/>
    <lineage>
        <taxon>Eukaryota</taxon>
        <taxon>Viridiplantae</taxon>
        <taxon>Streptophyta</taxon>
        <taxon>Embryophyta</taxon>
        <taxon>Tracheophyta</taxon>
        <taxon>Spermatophyta</taxon>
        <taxon>Magnoliopsida</taxon>
        <taxon>Ranunculales</taxon>
        <taxon>Circaeasteraceae</taxon>
        <taxon>Kingdonia</taxon>
    </lineage>
</organism>
<dbReference type="AlphaFoldDB" id="A0A7J7KYB2"/>
<gene>
    <name evidence="1" type="ORF">GIB67_027201</name>
</gene>
<comment type="caution">
    <text evidence="1">The sequence shown here is derived from an EMBL/GenBank/DDBJ whole genome shotgun (WGS) entry which is preliminary data.</text>
</comment>
<keyword evidence="2" id="KW-1185">Reference proteome</keyword>
<evidence type="ECO:0000313" key="1">
    <source>
        <dbReference type="EMBL" id="KAF6135327.1"/>
    </source>
</evidence>